<feature type="region of interest" description="Disordered" evidence="6">
    <location>
        <begin position="18"/>
        <end position="51"/>
    </location>
</feature>
<name>A0AAN8QS48_9TELE</name>
<feature type="compositionally biased region" description="Acidic residues" evidence="6">
    <location>
        <begin position="106"/>
        <end position="117"/>
    </location>
</feature>
<evidence type="ECO:0000256" key="6">
    <source>
        <dbReference type="SAM" id="MobiDB-lite"/>
    </source>
</evidence>
<gene>
    <name evidence="8" type="ORF">J4Q44_G00204210</name>
</gene>
<dbReference type="EMBL" id="JAGTTL010000018">
    <property type="protein sequence ID" value="KAK6308958.1"/>
    <property type="molecule type" value="Genomic_DNA"/>
</dbReference>
<feature type="compositionally biased region" description="Low complexity" evidence="6">
    <location>
        <begin position="95"/>
        <end position="105"/>
    </location>
</feature>
<evidence type="ECO:0000256" key="2">
    <source>
        <dbReference type="ARBA" id="ARBA00022737"/>
    </source>
</evidence>
<feature type="compositionally biased region" description="Basic and acidic residues" evidence="6">
    <location>
        <begin position="24"/>
        <end position="35"/>
    </location>
</feature>
<dbReference type="InterPro" id="IPR036236">
    <property type="entry name" value="Znf_C2H2_sf"/>
</dbReference>
<keyword evidence="9" id="KW-1185">Reference proteome</keyword>
<keyword evidence="3 5" id="KW-0863">Zinc-finger</keyword>
<dbReference type="PANTHER" id="PTHR23235:SF120">
    <property type="entry name" value="KRUPPEL-LIKE FACTOR 15"/>
    <property type="match status" value="1"/>
</dbReference>
<keyword evidence="1" id="KW-0479">Metal-binding</keyword>
<proteinExistence type="predicted"/>
<dbReference type="PANTHER" id="PTHR23235">
    <property type="entry name" value="KRUEPPEL-LIKE TRANSCRIPTION FACTOR"/>
    <property type="match status" value="1"/>
</dbReference>
<dbReference type="InterPro" id="IPR013087">
    <property type="entry name" value="Znf_C2H2_type"/>
</dbReference>
<organism evidence="8 9">
    <name type="scientific">Coregonus suidteri</name>
    <dbReference type="NCBI Taxonomy" id="861788"/>
    <lineage>
        <taxon>Eukaryota</taxon>
        <taxon>Metazoa</taxon>
        <taxon>Chordata</taxon>
        <taxon>Craniata</taxon>
        <taxon>Vertebrata</taxon>
        <taxon>Euteleostomi</taxon>
        <taxon>Actinopterygii</taxon>
        <taxon>Neopterygii</taxon>
        <taxon>Teleostei</taxon>
        <taxon>Protacanthopterygii</taxon>
        <taxon>Salmoniformes</taxon>
        <taxon>Salmonidae</taxon>
        <taxon>Coregoninae</taxon>
        <taxon>Coregonus</taxon>
    </lineage>
</organism>
<evidence type="ECO:0000256" key="4">
    <source>
        <dbReference type="ARBA" id="ARBA00022833"/>
    </source>
</evidence>
<evidence type="ECO:0000259" key="7">
    <source>
        <dbReference type="PROSITE" id="PS50157"/>
    </source>
</evidence>
<evidence type="ECO:0000313" key="8">
    <source>
        <dbReference type="EMBL" id="KAK6308958.1"/>
    </source>
</evidence>
<accession>A0AAN8QS48</accession>
<dbReference type="PROSITE" id="PS50157">
    <property type="entry name" value="ZINC_FINGER_C2H2_2"/>
    <property type="match status" value="1"/>
</dbReference>
<reference evidence="8 9" key="1">
    <citation type="submission" date="2021-04" db="EMBL/GenBank/DDBJ databases">
        <authorList>
            <person name="De Guttry C."/>
            <person name="Zahm M."/>
            <person name="Klopp C."/>
            <person name="Cabau C."/>
            <person name="Louis A."/>
            <person name="Berthelot C."/>
            <person name="Parey E."/>
            <person name="Roest Crollius H."/>
            <person name="Montfort J."/>
            <person name="Robinson-Rechavi M."/>
            <person name="Bucao C."/>
            <person name="Bouchez O."/>
            <person name="Gislard M."/>
            <person name="Lluch J."/>
            <person name="Milhes M."/>
            <person name="Lampietro C."/>
            <person name="Lopez Roques C."/>
            <person name="Donnadieu C."/>
            <person name="Braasch I."/>
            <person name="Desvignes T."/>
            <person name="Postlethwait J."/>
            <person name="Bobe J."/>
            <person name="Wedekind C."/>
            <person name="Guiguen Y."/>
        </authorList>
    </citation>
    <scope>NUCLEOTIDE SEQUENCE [LARGE SCALE GENOMIC DNA]</scope>
    <source>
        <strain evidence="8">Cs_M1</strain>
        <tissue evidence="8">Blood</tissue>
    </source>
</reference>
<dbReference type="Proteomes" id="UP001356427">
    <property type="component" value="Unassembled WGS sequence"/>
</dbReference>
<feature type="region of interest" description="Disordered" evidence="6">
    <location>
        <begin position="87"/>
        <end position="126"/>
    </location>
</feature>
<evidence type="ECO:0000313" key="9">
    <source>
        <dbReference type="Proteomes" id="UP001356427"/>
    </source>
</evidence>
<dbReference type="GO" id="GO:0000981">
    <property type="term" value="F:DNA-binding transcription factor activity, RNA polymerase II-specific"/>
    <property type="evidence" value="ECO:0007669"/>
    <property type="project" value="TreeGrafter"/>
</dbReference>
<evidence type="ECO:0000256" key="1">
    <source>
        <dbReference type="ARBA" id="ARBA00022723"/>
    </source>
</evidence>
<dbReference type="PROSITE" id="PS00028">
    <property type="entry name" value="ZINC_FINGER_C2H2_1"/>
    <property type="match status" value="1"/>
</dbReference>
<protein>
    <recommendedName>
        <fullName evidence="7">C2H2-type domain-containing protein</fullName>
    </recommendedName>
</protein>
<evidence type="ECO:0000256" key="3">
    <source>
        <dbReference type="ARBA" id="ARBA00022771"/>
    </source>
</evidence>
<dbReference type="SUPFAM" id="SSF57667">
    <property type="entry name" value="beta-beta-alpha zinc fingers"/>
    <property type="match status" value="1"/>
</dbReference>
<keyword evidence="2" id="KW-0677">Repeat</keyword>
<keyword evidence="4" id="KW-0862">Zinc</keyword>
<comment type="caution">
    <text evidence="8">The sequence shown here is derived from an EMBL/GenBank/DDBJ whole genome shotgun (WGS) entry which is preliminary data.</text>
</comment>
<feature type="domain" description="C2H2-type" evidence="7">
    <location>
        <begin position="211"/>
        <end position="238"/>
    </location>
</feature>
<dbReference type="GO" id="GO:0000978">
    <property type="term" value="F:RNA polymerase II cis-regulatory region sequence-specific DNA binding"/>
    <property type="evidence" value="ECO:0007669"/>
    <property type="project" value="TreeGrafter"/>
</dbReference>
<dbReference type="AlphaFoldDB" id="A0AAN8QS48"/>
<dbReference type="GO" id="GO:0008270">
    <property type="term" value="F:zinc ion binding"/>
    <property type="evidence" value="ECO:0007669"/>
    <property type="project" value="UniProtKB-KW"/>
</dbReference>
<evidence type="ECO:0000256" key="5">
    <source>
        <dbReference type="PROSITE-ProRule" id="PRU00042"/>
    </source>
</evidence>
<dbReference type="Gene3D" id="3.30.160.60">
    <property type="entry name" value="Classic Zinc Finger"/>
    <property type="match status" value="2"/>
</dbReference>
<sequence length="243" mass="27487">MGDVKELDHSLHWTEVKEEAEEFSDIHGVTEQERGHKGKVLPSPVPVKEEETCSLLPVNEEEVALITVKEEENEDWLKSEDEDVVKVSVPWEPLETSPSSSSSCSDTDDTEDSEMESDNVRDCENHEHDVSVGLKIEDCSRTSLDPGTAPGDSKGVSSFYPCPQCALGFTIERFFHGHLKRDHPKDYIAMLKDFKRHQLTHKKTHTGHRPYNVHRCKKSSGQLEALKAHQKTHKGEKPYQCSV</sequence>